<protein>
    <submittedName>
        <fullName evidence="1">RHS repeat-associated protein</fullName>
    </submittedName>
</protein>
<feature type="non-terminal residue" evidence="1">
    <location>
        <position position="1"/>
    </location>
</feature>
<dbReference type="InterPro" id="IPR022385">
    <property type="entry name" value="Rhs_assc_core"/>
</dbReference>
<dbReference type="Pfam" id="PF15659">
    <property type="entry name" value="Toxin-JAB1"/>
    <property type="match status" value="1"/>
</dbReference>
<organism evidence="1 2">
    <name type="scientific">Porphyromonas loveana</name>
    <dbReference type="NCBI Taxonomy" id="1884669"/>
    <lineage>
        <taxon>Bacteria</taxon>
        <taxon>Pseudomonadati</taxon>
        <taxon>Bacteroidota</taxon>
        <taxon>Bacteroidia</taxon>
        <taxon>Bacteroidales</taxon>
        <taxon>Porphyromonadaceae</taxon>
        <taxon>Porphyromonas</taxon>
    </lineage>
</organism>
<dbReference type="InterPro" id="IPR028218">
    <property type="entry name" value="Toxin-JAB1"/>
</dbReference>
<reference evidence="1 2" key="1">
    <citation type="submission" date="2018-04" db="EMBL/GenBank/DDBJ databases">
        <title>Genomic Encyclopedia of Type Strains, Phase IV (KMG-IV): sequencing the most valuable type-strain genomes for metagenomic binning, comparative biology and taxonomic classification.</title>
        <authorList>
            <person name="Goeker M."/>
        </authorList>
    </citation>
    <scope>NUCLEOTIDE SEQUENCE [LARGE SCALE GENOMIC DNA]</scope>
    <source>
        <strain evidence="1 2">DSM 28520</strain>
    </source>
</reference>
<dbReference type="InterPro" id="IPR050708">
    <property type="entry name" value="T6SS_VgrG/RHS"/>
</dbReference>
<dbReference type="Proteomes" id="UP000245462">
    <property type="component" value="Unassembled WGS sequence"/>
</dbReference>
<proteinExistence type="predicted"/>
<evidence type="ECO:0000313" key="1">
    <source>
        <dbReference type="EMBL" id="PVZ07806.1"/>
    </source>
</evidence>
<dbReference type="RefSeq" id="WP_317042950.1">
    <property type="nucleotide sequence ID" value="NZ_QEKY01000018.1"/>
</dbReference>
<sequence length="542" mass="61027">EAGSRFRLDTLRDRHYCVEGAPVAGDEERHAYSYDARGNLTGVRTVRLRSDGAIDADMRHRRLRWDSENRLTALSENGFTSHYFYDADGERVLKVGDGDVSFRVNGKPAGGLTAHSAFTLYVSPLFVMQSGARYSSHIYAGGERIASKVGSLSAQMLETPAAAVADVPVDYKQKYESLHRTIDETYRTFESDYNGQNLSYEAANNTNFKGEPTPDAAVRYFYHKDHLGGSLLVTSSTGAVIQQVSYLPFGEVFLEKRNGDWSSPYLFNGKELDEETGLYYYGARYYDPRASVWLSTDPLQEKYPNVSSYCYTFNNPVNLIDPDGMDIWEINSSGEIVSRTKDKTQDAFFMVAKDADGNYQRTFTIDAEGKKTYNSVSFKYGTIETQETKKINSTDSYDMYRVKGDNNGTQMFEFMSQNTDVEWSQAKTGVEGYKGLNFITTSHGEKVEKGMADLYVSQLYNGYTIRELNHSHPNDTEYPSGSFIHPRNGKGIGEWGDIGFARDVTNYQEKNGFKVPNFNIYLTGSGSYVKYNSGSIKSDYEK</sequence>
<keyword evidence="2" id="KW-1185">Reference proteome</keyword>
<gene>
    <name evidence="1" type="ORF">C7382_11825</name>
</gene>
<dbReference type="EMBL" id="QEKY01000018">
    <property type="protein sequence ID" value="PVZ07806.1"/>
    <property type="molecule type" value="Genomic_DNA"/>
</dbReference>
<accession>A0A2U1F6K3</accession>
<dbReference type="GeneID" id="94551610"/>
<dbReference type="PANTHER" id="PTHR32305">
    <property type="match status" value="1"/>
</dbReference>
<dbReference type="PANTHER" id="PTHR32305:SF15">
    <property type="entry name" value="PROTEIN RHSA-RELATED"/>
    <property type="match status" value="1"/>
</dbReference>
<dbReference type="AlphaFoldDB" id="A0A2U1F6K3"/>
<dbReference type="NCBIfam" id="TIGR03696">
    <property type="entry name" value="Rhs_assc_core"/>
    <property type="match status" value="1"/>
</dbReference>
<dbReference type="Gene3D" id="2.180.10.10">
    <property type="entry name" value="RHS repeat-associated core"/>
    <property type="match status" value="1"/>
</dbReference>
<name>A0A2U1F6K3_9PORP</name>
<comment type="caution">
    <text evidence="1">The sequence shown here is derived from an EMBL/GenBank/DDBJ whole genome shotgun (WGS) entry which is preliminary data.</text>
</comment>
<evidence type="ECO:0000313" key="2">
    <source>
        <dbReference type="Proteomes" id="UP000245462"/>
    </source>
</evidence>